<comment type="caution">
    <text evidence="1">The sequence shown here is derived from an EMBL/GenBank/DDBJ whole genome shotgun (WGS) entry which is preliminary data.</text>
</comment>
<feature type="non-terminal residue" evidence="1">
    <location>
        <position position="1"/>
    </location>
</feature>
<dbReference type="AlphaFoldDB" id="A0A6L2KBM5"/>
<accession>A0A6L2KBM5</accession>
<protein>
    <recommendedName>
        <fullName evidence="2">Reverse transcriptase domain-containing protein</fullName>
    </recommendedName>
</protein>
<name>A0A6L2KBM5_TANCI</name>
<gene>
    <name evidence="1" type="ORF">Tci_018846</name>
</gene>
<evidence type="ECO:0008006" key="2">
    <source>
        <dbReference type="Google" id="ProtNLM"/>
    </source>
</evidence>
<proteinExistence type="predicted"/>
<reference evidence="1" key="1">
    <citation type="journal article" date="2019" name="Sci. Rep.">
        <title>Draft genome of Tanacetum cinerariifolium, the natural source of mosquito coil.</title>
        <authorList>
            <person name="Yamashiro T."/>
            <person name="Shiraishi A."/>
            <person name="Satake H."/>
            <person name="Nakayama K."/>
        </authorList>
    </citation>
    <scope>NUCLEOTIDE SEQUENCE</scope>
</reference>
<sequence length="222" mass="25298">EVKNIIEQTPKRRIRIIESLQNFRIIQKKSSISLNNTSQISSVIANTPDLLTKEPEYSLSMGDEHLSTILEIESKKVIKSSVENLVPIPSLIIFSRSSLVLAHIDPILPGIEEADFDLVEEIQEIDLFLATDDLMPPGIEKDDYDLEGDIHFLEELLSTDPLSFLDNESFNFNHHNDSSFPRPPPEPSDVFFDFEHDTRVLTAKVVEDISEYYVLMPKFLPS</sequence>
<evidence type="ECO:0000313" key="1">
    <source>
        <dbReference type="EMBL" id="GEU46868.1"/>
    </source>
</evidence>
<organism evidence="1">
    <name type="scientific">Tanacetum cinerariifolium</name>
    <name type="common">Dalmatian daisy</name>
    <name type="synonym">Chrysanthemum cinerariifolium</name>
    <dbReference type="NCBI Taxonomy" id="118510"/>
    <lineage>
        <taxon>Eukaryota</taxon>
        <taxon>Viridiplantae</taxon>
        <taxon>Streptophyta</taxon>
        <taxon>Embryophyta</taxon>
        <taxon>Tracheophyta</taxon>
        <taxon>Spermatophyta</taxon>
        <taxon>Magnoliopsida</taxon>
        <taxon>eudicotyledons</taxon>
        <taxon>Gunneridae</taxon>
        <taxon>Pentapetalae</taxon>
        <taxon>asterids</taxon>
        <taxon>campanulids</taxon>
        <taxon>Asterales</taxon>
        <taxon>Asteraceae</taxon>
        <taxon>Asteroideae</taxon>
        <taxon>Anthemideae</taxon>
        <taxon>Anthemidinae</taxon>
        <taxon>Tanacetum</taxon>
    </lineage>
</organism>
<dbReference type="EMBL" id="BKCJ010002189">
    <property type="protein sequence ID" value="GEU46868.1"/>
    <property type="molecule type" value="Genomic_DNA"/>
</dbReference>